<dbReference type="Proteomes" id="UP001259832">
    <property type="component" value="Unassembled WGS sequence"/>
</dbReference>
<evidence type="ECO:0000313" key="1">
    <source>
        <dbReference type="EMBL" id="KAK1931094.1"/>
    </source>
</evidence>
<comment type="caution">
    <text evidence="1">The sequence shown here is derived from an EMBL/GenBank/DDBJ whole genome shotgun (WGS) entry which is preliminary data.</text>
</comment>
<dbReference type="EMBL" id="JASMQC010000035">
    <property type="protein sequence ID" value="KAK1931094.1"/>
    <property type="molecule type" value="Genomic_DNA"/>
</dbReference>
<keyword evidence="2" id="KW-1185">Reference proteome</keyword>
<reference evidence="1" key="1">
    <citation type="submission" date="2023-08" db="EMBL/GenBank/DDBJ databases">
        <title>Reference Genome Resource for the Citrus Pathogen Phytophthora citrophthora.</title>
        <authorList>
            <person name="Moller H."/>
            <person name="Coetzee B."/>
            <person name="Rose L.J."/>
            <person name="Van Niekerk J.M."/>
        </authorList>
    </citation>
    <scope>NUCLEOTIDE SEQUENCE</scope>
    <source>
        <strain evidence="1">STE-U-9442</strain>
    </source>
</reference>
<name>A0AAD9G2V9_9STRA</name>
<protein>
    <submittedName>
        <fullName evidence="1">Uncharacterized protein</fullName>
    </submittedName>
</protein>
<accession>A0AAD9G2V9</accession>
<sequence>MLFTDEAKTNTWDAMLEQYPALKFIVENSRGRFSRHFAESVVEFTSEKSVANLCDLLDEAFSEVHRRTIRGKNFMNKANGPEAQMMAISYAKTDPVNVLNTSSPGVKRHTSDEWEGYVMKRRRLDVGSICLHVHFANLIDEQPSDIEVAHGNMYFGKGGWLPQCRFPTIDEDLLLYLAVLGGKECSAYFGSKSTLSVFQAFSMHHSRHFQLNLYEEMMAQIIFCASRRNGVRGIHFETFFPCLVGEFQEGAKSKPMTVDGEERTIREIVQGYSDLSELLSTSVPFLAPSNAQWSQCVLDTCGNGCNFGHFVHTNQERKGLCVYEAGVSGTPLFLCECNYRDRRLNVDALTEMIDRLDSVWKGNHEWKIMLLFCVKLAEVQKVSWKRRDVGCVKINCRGKSTCRVEWVFHPDEEARKKLIIAMETGEVGC</sequence>
<dbReference type="AlphaFoldDB" id="A0AAD9G2V9"/>
<proteinExistence type="predicted"/>
<gene>
    <name evidence="1" type="ORF">P3T76_013283</name>
</gene>
<organism evidence="1 2">
    <name type="scientific">Phytophthora citrophthora</name>
    <dbReference type="NCBI Taxonomy" id="4793"/>
    <lineage>
        <taxon>Eukaryota</taxon>
        <taxon>Sar</taxon>
        <taxon>Stramenopiles</taxon>
        <taxon>Oomycota</taxon>
        <taxon>Peronosporomycetes</taxon>
        <taxon>Peronosporales</taxon>
        <taxon>Peronosporaceae</taxon>
        <taxon>Phytophthora</taxon>
    </lineage>
</organism>
<evidence type="ECO:0000313" key="2">
    <source>
        <dbReference type="Proteomes" id="UP001259832"/>
    </source>
</evidence>